<dbReference type="SUPFAM" id="SSF52047">
    <property type="entry name" value="RNI-like"/>
    <property type="match status" value="1"/>
</dbReference>
<dbReference type="InterPro" id="IPR032675">
    <property type="entry name" value="LRR_dom_sf"/>
</dbReference>
<keyword evidence="1" id="KW-0433">Leucine-rich repeat</keyword>
<proteinExistence type="predicted"/>
<evidence type="ECO:0000256" key="3">
    <source>
        <dbReference type="SAM" id="SignalP"/>
    </source>
</evidence>
<feature type="chain" id="PRO_5046374877" evidence="3">
    <location>
        <begin position="21"/>
        <end position="411"/>
    </location>
</feature>
<protein>
    <submittedName>
        <fullName evidence="4">Uncharacterized protein</fullName>
    </submittedName>
</protein>
<dbReference type="PANTHER" id="PTHR24369">
    <property type="entry name" value="ANTIGEN BSP, PUTATIVE-RELATED"/>
    <property type="match status" value="1"/>
</dbReference>
<evidence type="ECO:0000256" key="2">
    <source>
        <dbReference type="ARBA" id="ARBA00022737"/>
    </source>
</evidence>
<dbReference type="Proteomes" id="UP001642520">
    <property type="component" value="Unassembled WGS sequence"/>
</dbReference>
<evidence type="ECO:0000256" key="1">
    <source>
        <dbReference type="ARBA" id="ARBA00022614"/>
    </source>
</evidence>
<dbReference type="InterPro" id="IPR003591">
    <property type="entry name" value="Leu-rich_rpt_typical-subtyp"/>
</dbReference>
<accession>A0ABP1PD11</accession>
<name>A0ABP1PD11_XYLVO</name>
<keyword evidence="3" id="KW-0732">Signal</keyword>
<dbReference type="PANTHER" id="PTHR24369:SF211">
    <property type="entry name" value="LEUCINE-RICH REPEAT-CONTAINING PROTEIN 15-LIKE"/>
    <property type="match status" value="1"/>
</dbReference>
<dbReference type="InterPro" id="IPR001611">
    <property type="entry name" value="Leu-rich_rpt"/>
</dbReference>
<evidence type="ECO:0000313" key="4">
    <source>
        <dbReference type="EMBL" id="CAL7951116.1"/>
    </source>
</evidence>
<dbReference type="InterPro" id="IPR050541">
    <property type="entry name" value="LRR_TM_domain-containing"/>
</dbReference>
<keyword evidence="5" id="KW-1185">Reference proteome</keyword>
<dbReference type="Gene3D" id="3.80.10.10">
    <property type="entry name" value="Ribonuclease Inhibitor"/>
    <property type="match status" value="2"/>
</dbReference>
<dbReference type="SMART" id="SM00369">
    <property type="entry name" value="LRR_TYP"/>
    <property type="match status" value="7"/>
</dbReference>
<comment type="caution">
    <text evidence="4">The sequence shown here is derived from an EMBL/GenBank/DDBJ whole genome shotgun (WGS) entry which is preliminary data.</text>
</comment>
<evidence type="ECO:0000313" key="5">
    <source>
        <dbReference type="Proteomes" id="UP001642520"/>
    </source>
</evidence>
<organism evidence="4 5">
    <name type="scientific">Xylocopa violacea</name>
    <name type="common">Violet carpenter bee</name>
    <name type="synonym">Apis violacea</name>
    <dbReference type="NCBI Taxonomy" id="135666"/>
    <lineage>
        <taxon>Eukaryota</taxon>
        <taxon>Metazoa</taxon>
        <taxon>Ecdysozoa</taxon>
        <taxon>Arthropoda</taxon>
        <taxon>Hexapoda</taxon>
        <taxon>Insecta</taxon>
        <taxon>Pterygota</taxon>
        <taxon>Neoptera</taxon>
        <taxon>Endopterygota</taxon>
        <taxon>Hymenoptera</taxon>
        <taxon>Apocrita</taxon>
        <taxon>Aculeata</taxon>
        <taxon>Apoidea</taxon>
        <taxon>Anthophila</taxon>
        <taxon>Apidae</taxon>
        <taxon>Xylocopa</taxon>
        <taxon>Xylocopa</taxon>
    </lineage>
</organism>
<dbReference type="PROSITE" id="PS51450">
    <property type="entry name" value="LRR"/>
    <property type="match status" value="2"/>
</dbReference>
<reference evidence="4 5" key="1">
    <citation type="submission" date="2024-08" db="EMBL/GenBank/DDBJ databases">
        <authorList>
            <person name="Will J Nash"/>
            <person name="Angela Man"/>
            <person name="Seanna McTaggart"/>
            <person name="Kendall Baker"/>
            <person name="Tom Barker"/>
            <person name="Leah Catchpole"/>
            <person name="Alex Durrant"/>
            <person name="Karim Gharbi"/>
            <person name="Naomi Irish"/>
            <person name="Gemy Kaithakottil"/>
            <person name="Debby Ku"/>
            <person name="Aaliyah Providence"/>
            <person name="Felix Shaw"/>
            <person name="David Swarbreck"/>
            <person name="Chris Watkins"/>
            <person name="Ann M. McCartney"/>
            <person name="Giulio Formenti"/>
            <person name="Alice Mouton"/>
            <person name="Noel Vella"/>
            <person name="Bjorn M von Reumont"/>
            <person name="Adriana Vella"/>
            <person name="Wilfried Haerty"/>
        </authorList>
    </citation>
    <scope>NUCLEOTIDE SEQUENCE [LARGE SCALE GENOMIC DNA]</scope>
</reference>
<feature type="signal peptide" evidence="3">
    <location>
        <begin position="1"/>
        <end position="20"/>
    </location>
</feature>
<gene>
    <name evidence="4" type="ORF">XYLVIOL_LOCUS10376</name>
</gene>
<keyword evidence="2" id="KW-0677">Repeat</keyword>
<dbReference type="EMBL" id="CAXAJV020001300">
    <property type="protein sequence ID" value="CAL7951116.1"/>
    <property type="molecule type" value="Genomic_DNA"/>
</dbReference>
<sequence>MKLLVALAVISSLSSSIVSGNEDLTNALAVHEAGIGELDIYEIFNSTDICRNETLILNFTNSLTVNRNFIVSPSIRCISVKIRDVIIREGAFDLVPSLQYLDLRENNIAPEELFSFGKLPNVKVLHLGNQNYRYMQNLVVRAEYPELVYLELRNAGINNIRTTSNNIFPKLSGNQISDFSLTRRNNLSSLRLDNNMIRLISEDYSGLNLKGLTNLLYLSVANNRISSITWGAFENMVNLRYLDLSSNSVPHYMYEMLQPLTSLEILILDKNSFTQIPNLPGLNLIELSLRFNNMTYLKNYALDMSRLKKLYLSENMITMVDVNAFQRVNLLEELHLDNNRLTNLIGGWCRLMPNLRYLDLSGNKFVSLESAIYSPRLPIKELHFERNPLAYINTSILEIIPKNMTIYLNVS</sequence>
<dbReference type="Pfam" id="PF13855">
    <property type="entry name" value="LRR_8"/>
    <property type="match status" value="2"/>
</dbReference>